<evidence type="ECO:0000256" key="1">
    <source>
        <dbReference type="SAM" id="MobiDB-lite"/>
    </source>
</evidence>
<organism evidence="2 3">
    <name type="scientific">Candidatus Daviesbacteria bacterium RIFCSPHIGHO2_02_FULL_36_13</name>
    <dbReference type="NCBI Taxonomy" id="1797768"/>
    <lineage>
        <taxon>Bacteria</taxon>
        <taxon>Candidatus Daviesiibacteriota</taxon>
    </lineage>
</organism>
<comment type="caution">
    <text evidence="2">The sequence shown here is derived from an EMBL/GenBank/DDBJ whole genome shotgun (WGS) entry which is preliminary data.</text>
</comment>
<proteinExistence type="predicted"/>
<reference evidence="2 3" key="1">
    <citation type="journal article" date="2016" name="Nat. Commun.">
        <title>Thousands of microbial genomes shed light on interconnected biogeochemical processes in an aquifer system.</title>
        <authorList>
            <person name="Anantharaman K."/>
            <person name="Brown C.T."/>
            <person name="Hug L.A."/>
            <person name="Sharon I."/>
            <person name="Castelle C.J."/>
            <person name="Probst A.J."/>
            <person name="Thomas B.C."/>
            <person name="Singh A."/>
            <person name="Wilkins M.J."/>
            <person name="Karaoz U."/>
            <person name="Brodie E.L."/>
            <person name="Williams K.H."/>
            <person name="Hubbard S.S."/>
            <person name="Banfield J.F."/>
        </authorList>
    </citation>
    <scope>NUCLEOTIDE SEQUENCE [LARGE SCALE GENOMIC DNA]</scope>
</reference>
<evidence type="ECO:0000313" key="3">
    <source>
        <dbReference type="Proteomes" id="UP000176902"/>
    </source>
</evidence>
<dbReference type="EMBL" id="MFCV01000020">
    <property type="protein sequence ID" value="OGE32840.1"/>
    <property type="molecule type" value="Genomic_DNA"/>
</dbReference>
<name>A0A1F5JWB1_9BACT</name>
<protein>
    <submittedName>
        <fullName evidence="2">Uncharacterized protein</fullName>
    </submittedName>
</protein>
<dbReference type="Proteomes" id="UP000176902">
    <property type="component" value="Unassembled WGS sequence"/>
</dbReference>
<dbReference type="AlphaFoldDB" id="A0A1F5JWB1"/>
<accession>A0A1F5JWB1</accession>
<gene>
    <name evidence="2" type="ORF">A3C59_04425</name>
</gene>
<feature type="region of interest" description="Disordered" evidence="1">
    <location>
        <begin position="1"/>
        <end position="21"/>
    </location>
</feature>
<sequence>MSEGTDGIEQSEQTQEVKLSPEELKENAQTLLGSYLNHETVKSAKFQETVDSTNKDRVIKRSTLYGGTGLDRDQKITIVEIKGQPVQVTHETSAGGVMPSRKEIHITSDPDGKNSIQAFDFGPGGSYRGSRYIEPRIEKQGIDSNIAVGMAENMLAKIPQPVKVAAPVAA</sequence>
<evidence type="ECO:0000313" key="2">
    <source>
        <dbReference type="EMBL" id="OGE32840.1"/>
    </source>
</evidence>
<feature type="compositionally biased region" description="Polar residues" evidence="1">
    <location>
        <begin position="8"/>
        <end position="17"/>
    </location>
</feature>